<dbReference type="Proteomes" id="UP000000753">
    <property type="component" value="Chromosome"/>
</dbReference>
<reference evidence="2 3" key="1">
    <citation type="journal article" date="2008" name="PLoS ONE">
        <title>Environmental adaptation: genomic analysis of the piezotolerant and psychrotolerant deep-sea iron reducing bacterium Shewanella piezotolerans WP3.</title>
        <authorList>
            <person name="Wang F."/>
            <person name="Wang J."/>
            <person name="Jian H."/>
            <person name="Zhang B."/>
            <person name="Li S."/>
            <person name="Wang F."/>
            <person name="Zeng X."/>
            <person name="Gao L."/>
            <person name="Bartlett D.H."/>
            <person name="Yu J."/>
            <person name="Hu S."/>
            <person name="Xiao X."/>
        </authorList>
    </citation>
    <scope>NUCLEOTIDE SEQUENCE [LARGE SCALE GENOMIC DNA]</scope>
    <source>
        <strain evidence="3">WP3 / JCM 13877</strain>
    </source>
</reference>
<feature type="transmembrane region" description="Helical" evidence="1">
    <location>
        <begin position="96"/>
        <end position="115"/>
    </location>
</feature>
<organism evidence="2 3">
    <name type="scientific">Shewanella piezotolerans (strain WP3 / JCM 13877)</name>
    <dbReference type="NCBI Taxonomy" id="225849"/>
    <lineage>
        <taxon>Bacteria</taxon>
        <taxon>Pseudomonadati</taxon>
        <taxon>Pseudomonadota</taxon>
        <taxon>Gammaproteobacteria</taxon>
        <taxon>Alteromonadales</taxon>
        <taxon>Shewanellaceae</taxon>
        <taxon>Shewanella</taxon>
    </lineage>
</organism>
<accession>B8CII0</accession>
<gene>
    <name evidence="2" type="ordered locus">swp_0637</name>
</gene>
<dbReference type="EMBL" id="CP000472">
    <property type="protein sequence ID" value="ACJ27456.1"/>
    <property type="molecule type" value="Genomic_DNA"/>
</dbReference>
<sequence>MQYDQDKYRLLTHNSPQLLFWAVNPLLAFNELILGQRLPQKILVERHSGQALLARQFVPCPHCNALNPAKLWGKGNAFGHWFGYLCPKCNGEIPCLWNLTSLLLLTIIAPLWLWFKPWFKLRWQLSRLRRTKAMQAIPQPQPAVTPCIKTAQTIAVLMFLFMLFVQSREASLSLEQTVISLAVSCVLGVLYGLLTPINRFRKSKKRYW</sequence>
<protein>
    <submittedName>
        <fullName evidence="2">Uncharacterized protein</fullName>
    </submittedName>
</protein>
<keyword evidence="3" id="KW-1185">Reference proteome</keyword>
<evidence type="ECO:0000256" key="1">
    <source>
        <dbReference type="SAM" id="Phobius"/>
    </source>
</evidence>
<evidence type="ECO:0000313" key="2">
    <source>
        <dbReference type="EMBL" id="ACJ27456.1"/>
    </source>
</evidence>
<keyword evidence="1" id="KW-0812">Transmembrane</keyword>
<name>B8CII0_SHEPW</name>
<proteinExistence type="predicted"/>
<keyword evidence="1" id="KW-0472">Membrane</keyword>
<feature type="transmembrane region" description="Helical" evidence="1">
    <location>
        <begin position="177"/>
        <end position="197"/>
    </location>
</feature>
<dbReference type="eggNOG" id="ENOG5032VQH">
    <property type="taxonomic scope" value="Bacteria"/>
</dbReference>
<feature type="transmembrane region" description="Helical" evidence="1">
    <location>
        <begin position="143"/>
        <end position="165"/>
    </location>
</feature>
<dbReference type="HOGENOM" id="CLU_1320165_0_0_6"/>
<evidence type="ECO:0000313" key="3">
    <source>
        <dbReference type="Proteomes" id="UP000000753"/>
    </source>
</evidence>
<keyword evidence="1" id="KW-1133">Transmembrane helix</keyword>
<dbReference type="AlphaFoldDB" id="B8CII0"/>
<dbReference type="KEGG" id="swp:swp_0637"/>